<evidence type="ECO:0000313" key="1">
    <source>
        <dbReference type="EMBL" id="KAI2384256.1"/>
    </source>
</evidence>
<proteinExistence type="predicted"/>
<accession>A0ACB8USN0</accession>
<protein>
    <submittedName>
        <fullName evidence="1">Uncharacterized protein</fullName>
    </submittedName>
</protein>
<organism evidence="1">
    <name type="scientific">Ophidiomyces ophidiicola</name>
    <dbReference type="NCBI Taxonomy" id="1387563"/>
    <lineage>
        <taxon>Eukaryota</taxon>
        <taxon>Fungi</taxon>
        <taxon>Dikarya</taxon>
        <taxon>Ascomycota</taxon>
        <taxon>Pezizomycotina</taxon>
        <taxon>Eurotiomycetes</taxon>
        <taxon>Eurotiomycetidae</taxon>
        <taxon>Onygenales</taxon>
        <taxon>Onygenaceae</taxon>
        <taxon>Ophidiomyces</taxon>
    </lineage>
</organism>
<gene>
    <name evidence="1" type="ORF">LOY88_004782</name>
</gene>
<comment type="caution">
    <text evidence="1">The sequence shown here is derived from an EMBL/GenBank/DDBJ whole genome shotgun (WGS) entry which is preliminary data.</text>
</comment>
<sequence>MSAARLRAQCMPNDDDDNDGGAAASYVRVFVDGVLAGHVFACRWTYRSQDDDDDDDDDNDSSSSPGRTVCWITQLVVHREYRRRGLATGLLNELRETNSSGGGEVCGILSSHPAACLTVAKVFRRSRIRLDFIQAHAAAIMKASPVSYVRDARLHGSLFDSATNPHGAVSSADTNFHVDHREPSAALAEIRATMDHYWPRGDLGGDGHEYLLIV</sequence>
<dbReference type="EMBL" id="JALBCA010000076">
    <property type="protein sequence ID" value="KAI2384256.1"/>
    <property type="molecule type" value="Genomic_DNA"/>
</dbReference>
<name>A0ACB8USN0_9EURO</name>
<reference evidence="1" key="1">
    <citation type="journal article" date="2022" name="bioRxiv">
        <title>Population genetic analysis of Ophidiomyces ophidiicola, the causative agent of snake fungal disease, indicates recent introductions to the USA.</title>
        <authorList>
            <person name="Ladner J.T."/>
            <person name="Palmer J.M."/>
            <person name="Ettinger C.L."/>
            <person name="Stajich J.E."/>
            <person name="Farrell T.M."/>
            <person name="Glorioso B.M."/>
            <person name="Lawson B."/>
            <person name="Price S.J."/>
            <person name="Stengle A.G."/>
            <person name="Grear D.A."/>
            <person name="Lorch J.M."/>
        </authorList>
    </citation>
    <scope>NUCLEOTIDE SEQUENCE</scope>
    <source>
        <strain evidence="1">NWHC 24266-5</strain>
    </source>
</reference>